<dbReference type="GO" id="GO:0000155">
    <property type="term" value="F:phosphorelay sensor kinase activity"/>
    <property type="evidence" value="ECO:0007669"/>
    <property type="project" value="InterPro"/>
</dbReference>
<keyword evidence="8 14" id="KW-0418">Kinase</keyword>
<evidence type="ECO:0000256" key="1">
    <source>
        <dbReference type="ARBA" id="ARBA00000085"/>
    </source>
</evidence>
<dbReference type="STRING" id="189425.PGRAT_10125"/>
<dbReference type="AlphaFoldDB" id="A0A089M2H8"/>
<dbReference type="KEGG" id="pgm:PGRAT_10125"/>
<dbReference type="InterPro" id="IPR050736">
    <property type="entry name" value="Sensor_HK_Regulatory"/>
</dbReference>
<dbReference type="PANTHER" id="PTHR43711">
    <property type="entry name" value="TWO-COMPONENT HISTIDINE KINASE"/>
    <property type="match status" value="1"/>
</dbReference>
<dbReference type="InterPro" id="IPR003594">
    <property type="entry name" value="HATPase_dom"/>
</dbReference>
<dbReference type="GO" id="GO:0005524">
    <property type="term" value="F:ATP binding"/>
    <property type="evidence" value="ECO:0007669"/>
    <property type="project" value="UniProtKB-KW"/>
</dbReference>
<dbReference type="PANTHER" id="PTHR43711:SF1">
    <property type="entry name" value="HISTIDINE KINASE 1"/>
    <property type="match status" value="1"/>
</dbReference>
<proteinExistence type="predicted"/>
<dbReference type="FunFam" id="3.30.565.10:FF:000013">
    <property type="entry name" value="Two-component sensor histidine kinase"/>
    <property type="match status" value="1"/>
</dbReference>
<dbReference type="Gene3D" id="1.10.287.130">
    <property type="match status" value="1"/>
</dbReference>
<comment type="catalytic activity">
    <reaction evidence="1">
        <text>ATP + protein L-histidine = ADP + protein N-phospho-L-histidine.</text>
        <dbReference type="EC" id="2.7.13.3"/>
    </reaction>
</comment>
<keyword evidence="7" id="KW-0547">Nucleotide-binding</keyword>
<dbReference type="Gene3D" id="3.30.565.10">
    <property type="entry name" value="Histidine kinase-like ATPase, C-terminal domain"/>
    <property type="match status" value="1"/>
</dbReference>
<dbReference type="OrthoDB" id="9792991at2"/>
<dbReference type="eggNOG" id="COG2205">
    <property type="taxonomic scope" value="Bacteria"/>
</dbReference>
<evidence type="ECO:0000256" key="7">
    <source>
        <dbReference type="ARBA" id="ARBA00022741"/>
    </source>
</evidence>
<evidence type="ECO:0000256" key="6">
    <source>
        <dbReference type="ARBA" id="ARBA00022692"/>
    </source>
</evidence>
<dbReference type="CDD" id="cd00082">
    <property type="entry name" value="HisKA"/>
    <property type="match status" value="1"/>
</dbReference>
<keyword evidence="11" id="KW-0902">Two-component regulatory system</keyword>
<organism evidence="14 15">
    <name type="scientific">Paenibacillus graminis</name>
    <dbReference type="NCBI Taxonomy" id="189425"/>
    <lineage>
        <taxon>Bacteria</taxon>
        <taxon>Bacillati</taxon>
        <taxon>Bacillota</taxon>
        <taxon>Bacilli</taxon>
        <taxon>Bacillales</taxon>
        <taxon>Paenibacillaceae</taxon>
        <taxon>Paenibacillus</taxon>
    </lineage>
</organism>
<evidence type="ECO:0000313" key="15">
    <source>
        <dbReference type="Proteomes" id="UP000029500"/>
    </source>
</evidence>
<dbReference type="EMBL" id="CP009287">
    <property type="protein sequence ID" value="AIQ67941.1"/>
    <property type="molecule type" value="Genomic_DNA"/>
</dbReference>
<protein>
    <recommendedName>
        <fullName evidence="3">histidine kinase</fullName>
        <ecNumber evidence="3">2.7.13.3</ecNumber>
    </recommendedName>
</protein>
<evidence type="ECO:0000313" key="14">
    <source>
        <dbReference type="EMBL" id="AIQ67941.1"/>
    </source>
</evidence>
<gene>
    <name evidence="14" type="ORF">PGRAT_10125</name>
</gene>
<keyword evidence="15" id="KW-1185">Reference proteome</keyword>
<dbReference type="Proteomes" id="UP000029500">
    <property type="component" value="Chromosome"/>
</dbReference>
<comment type="subcellular location">
    <subcellularLocation>
        <location evidence="2">Membrane</location>
    </subcellularLocation>
</comment>
<evidence type="ECO:0000256" key="5">
    <source>
        <dbReference type="ARBA" id="ARBA00022679"/>
    </source>
</evidence>
<evidence type="ECO:0000256" key="2">
    <source>
        <dbReference type="ARBA" id="ARBA00004370"/>
    </source>
</evidence>
<dbReference type="InterPro" id="IPR008358">
    <property type="entry name" value="Sig_transdc_His_kin/Pase_MprB"/>
</dbReference>
<evidence type="ECO:0000256" key="11">
    <source>
        <dbReference type="ARBA" id="ARBA00023012"/>
    </source>
</evidence>
<evidence type="ECO:0000256" key="9">
    <source>
        <dbReference type="ARBA" id="ARBA00022840"/>
    </source>
</evidence>
<keyword evidence="9" id="KW-0067">ATP-binding</keyword>
<evidence type="ECO:0000256" key="8">
    <source>
        <dbReference type="ARBA" id="ARBA00022777"/>
    </source>
</evidence>
<dbReference type="InterPro" id="IPR005467">
    <property type="entry name" value="His_kinase_dom"/>
</dbReference>
<dbReference type="EC" id="2.7.13.3" evidence="3"/>
<feature type="domain" description="Histidine kinase" evidence="13">
    <location>
        <begin position="92"/>
        <end position="310"/>
    </location>
</feature>
<name>A0A089M2H8_9BACL</name>
<keyword evidence="6" id="KW-0812">Transmembrane</keyword>
<dbReference type="PRINTS" id="PR01780">
    <property type="entry name" value="LANTIREGPROT"/>
</dbReference>
<keyword evidence="10" id="KW-1133">Transmembrane helix</keyword>
<evidence type="ECO:0000256" key="12">
    <source>
        <dbReference type="ARBA" id="ARBA00023136"/>
    </source>
</evidence>
<dbReference type="Pfam" id="PF02518">
    <property type="entry name" value="HATPase_c"/>
    <property type="match status" value="1"/>
</dbReference>
<dbReference type="Pfam" id="PF00512">
    <property type="entry name" value="HisKA"/>
    <property type="match status" value="1"/>
</dbReference>
<dbReference type="GO" id="GO:0016020">
    <property type="term" value="C:membrane"/>
    <property type="evidence" value="ECO:0007669"/>
    <property type="project" value="UniProtKB-SubCell"/>
</dbReference>
<evidence type="ECO:0000259" key="13">
    <source>
        <dbReference type="PROSITE" id="PS50109"/>
    </source>
</evidence>
<dbReference type="SMART" id="SM00387">
    <property type="entry name" value="HATPase_c"/>
    <property type="match status" value="1"/>
</dbReference>
<dbReference type="SMART" id="SM00388">
    <property type="entry name" value="HisKA"/>
    <property type="match status" value="1"/>
</dbReference>
<dbReference type="SUPFAM" id="SSF47384">
    <property type="entry name" value="Homodimeric domain of signal transducing histidine kinase"/>
    <property type="match status" value="1"/>
</dbReference>
<evidence type="ECO:0000256" key="3">
    <source>
        <dbReference type="ARBA" id="ARBA00012438"/>
    </source>
</evidence>
<accession>A0A089M2H8</accession>
<keyword evidence="5" id="KW-0808">Transferase</keyword>
<dbReference type="InterPro" id="IPR036097">
    <property type="entry name" value="HisK_dim/P_sf"/>
</dbReference>
<dbReference type="PROSITE" id="PS50109">
    <property type="entry name" value="HIS_KIN"/>
    <property type="match status" value="1"/>
</dbReference>
<dbReference type="HOGENOM" id="CLU_000445_89_3_9"/>
<keyword evidence="4" id="KW-0597">Phosphoprotein</keyword>
<dbReference type="InterPro" id="IPR036890">
    <property type="entry name" value="HATPase_C_sf"/>
</dbReference>
<sequence length="311" mass="35465">MIAFWSVAVLLLLLVVLWQYLRLREHSRQLDYIHTKLTDILGRGSHERLLLFNNDPHLQILLTDLNRLLDVNHRGAVELAKLEKSMRSMLANISHDLKTPLTVVLGYIETVLQDQAMAKEEQERILHTIHAKAGEVIRLMNSFFDLAKLESGDKEIPLSRVELGEVCRRNILSFYEILNAKGSEVDIELPDEALYIMGNEEALDRVLSNLISNAIKYGDAGGVLGLRLYSDGDQVCIEVWDRGKGITESDQDKVFERLYTLEDSRNRDYQGSGLGLTITKRLTEQMNGSITLRSKPHVKTAFTLSFRRQTF</sequence>
<evidence type="ECO:0000256" key="4">
    <source>
        <dbReference type="ARBA" id="ARBA00022553"/>
    </source>
</evidence>
<dbReference type="RefSeq" id="WP_025704319.1">
    <property type="nucleotide sequence ID" value="NZ_CP009287.1"/>
</dbReference>
<keyword evidence="12" id="KW-0472">Membrane</keyword>
<reference evidence="14 15" key="1">
    <citation type="submission" date="2014-08" db="EMBL/GenBank/DDBJ databases">
        <title>Comparative genomics of the Paenibacillus odorifer group.</title>
        <authorList>
            <person name="den Bakker H.C."/>
            <person name="Tsai Y.-C."/>
            <person name="Martin N."/>
            <person name="Korlach J."/>
            <person name="Wiedmann M."/>
        </authorList>
    </citation>
    <scope>NUCLEOTIDE SEQUENCE [LARGE SCALE GENOMIC DNA]</scope>
    <source>
        <strain evidence="14 15">DSM 15220</strain>
    </source>
</reference>
<dbReference type="InterPro" id="IPR003661">
    <property type="entry name" value="HisK_dim/P_dom"/>
</dbReference>
<evidence type="ECO:0000256" key="10">
    <source>
        <dbReference type="ARBA" id="ARBA00022989"/>
    </source>
</evidence>
<dbReference type="SUPFAM" id="SSF55874">
    <property type="entry name" value="ATPase domain of HSP90 chaperone/DNA topoisomerase II/histidine kinase"/>
    <property type="match status" value="1"/>
</dbReference>